<evidence type="ECO:0000256" key="9">
    <source>
        <dbReference type="ARBA" id="ARBA00023077"/>
    </source>
</evidence>
<dbReference type="InterPro" id="IPR039426">
    <property type="entry name" value="TonB-dep_rcpt-like"/>
</dbReference>
<organism evidence="13 14">
    <name type="scientific">Moraxella pluranimalium</name>
    <dbReference type="NCBI Taxonomy" id="470453"/>
    <lineage>
        <taxon>Bacteria</taxon>
        <taxon>Pseudomonadati</taxon>
        <taxon>Pseudomonadota</taxon>
        <taxon>Gammaproteobacteria</taxon>
        <taxon>Moraxellales</taxon>
        <taxon>Moraxellaceae</taxon>
        <taxon>Moraxella</taxon>
    </lineage>
</organism>
<reference evidence="13 14" key="1">
    <citation type="submission" date="2017-02" db="EMBL/GenBank/DDBJ databases">
        <title>Draft genome sequence of Moraxella pluranimalium CCUG 54913T type strain.</title>
        <authorList>
            <person name="Salva-Serra F."/>
            <person name="Engstrom-Jakobsson H."/>
            <person name="Thorell K."/>
            <person name="Jaen-Luchoro D."/>
            <person name="Gonzales-Siles L."/>
            <person name="Karlsson R."/>
            <person name="Yazdan S."/>
            <person name="Boulund F."/>
            <person name="Johnning A."/>
            <person name="Engstrand L."/>
            <person name="Kristiansson E."/>
            <person name="Moore E."/>
        </authorList>
    </citation>
    <scope>NUCLEOTIDE SEQUENCE [LARGE SCALE GENOMIC DNA]</scope>
    <source>
        <strain evidence="13 14">CCUG 54913</strain>
    </source>
</reference>
<dbReference type="Pfam" id="PF00593">
    <property type="entry name" value="TonB_dep_Rec_b-barrel"/>
    <property type="match status" value="1"/>
</dbReference>
<evidence type="ECO:0000313" key="13">
    <source>
        <dbReference type="EMBL" id="OOS25586.1"/>
    </source>
</evidence>
<evidence type="ECO:0000256" key="2">
    <source>
        <dbReference type="ARBA" id="ARBA00022448"/>
    </source>
</evidence>
<accession>A0A1T0CTA9</accession>
<evidence type="ECO:0000256" key="8">
    <source>
        <dbReference type="ARBA" id="ARBA00023065"/>
    </source>
</evidence>
<dbReference type="PANTHER" id="PTHR32552">
    <property type="entry name" value="FERRICHROME IRON RECEPTOR-RELATED"/>
    <property type="match status" value="1"/>
</dbReference>
<keyword evidence="5" id="KW-0812">Transmembrane</keyword>
<keyword evidence="2" id="KW-0813">Transport</keyword>
<keyword evidence="10" id="KW-0472">Membrane</keyword>
<keyword evidence="9" id="KW-0798">TonB box</keyword>
<dbReference type="PANTHER" id="PTHR32552:SF68">
    <property type="entry name" value="FERRICHROME OUTER MEMBRANE TRANSPORTER_PHAGE RECEPTOR"/>
    <property type="match status" value="1"/>
</dbReference>
<evidence type="ECO:0000256" key="5">
    <source>
        <dbReference type="ARBA" id="ARBA00022692"/>
    </source>
</evidence>
<evidence type="ECO:0000256" key="7">
    <source>
        <dbReference type="ARBA" id="ARBA00023004"/>
    </source>
</evidence>
<sequence length="64" mass="7135">MKFFLVGGRYDKSKIDNTNLLTDTSSSQSDSKFTWRTGALYAFDNGVSPYVSYGTTFTPEFGTD</sequence>
<comment type="caution">
    <text evidence="13">The sequence shown here is derived from an EMBL/GenBank/DDBJ whole genome shotgun (WGS) entry which is preliminary data.</text>
</comment>
<dbReference type="EMBL" id="MUYU01000006">
    <property type="protein sequence ID" value="OOS25586.1"/>
    <property type="molecule type" value="Genomic_DNA"/>
</dbReference>
<evidence type="ECO:0000256" key="4">
    <source>
        <dbReference type="ARBA" id="ARBA00022496"/>
    </source>
</evidence>
<keyword evidence="8" id="KW-0406">Ion transport</keyword>
<proteinExistence type="predicted"/>
<dbReference type="OrthoDB" id="127311at2"/>
<dbReference type="InterPro" id="IPR036942">
    <property type="entry name" value="Beta-barrel_TonB_sf"/>
</dbReference>
<protein>
    <recommendedName>
        <fullName evidence="12">TonB-dependent receptor-like beta-barrel domain-containing protein</fullName>
    </recommendedName>
</protein>
<evidence type="ECO:0000256" key="1">
    <source>
        <dbReference type="ARBA" id="ARBA00004571"/>
    </source>
</evidence>
<comment type="subcellular location">
    <subcellularLocation>
        <location evidence="1">Cell outer membrane</location>
        <topology evidence="1">Multi-pass membrane protein</topology>
    </subcellularLocation>
</comment>
<name>A0A1T0CTA9_9GAMM</name>
<dbReference type="SUPFAM" id="SSF56935">
    <property type="entry name" value="Porins"/>
    <property type="match status" value="1"/>
</dbReference>
<evidence type="ECO:0000313" key="14">
    <source>
        <dbReference type="Proteomes" id="UP000189800"/>
    </source>
</evidence>
<dbReference type="InterPro" id="IPR000531">
    <property type="entry name" value="Beta-barrel_TonB"/>
</dbReference>
<dbReference type="Proteomes" id="UP000189800">
    <property type="component" value="Unassembled WGS sequence"/>
</dbReference>
<feature type="domain" description="TonB-dependent receptor-like beta-barrel" evidence="12">
    <location>
        <begin position="4"/>
        <end position="62"/>
    </location>
</feature>
<dbReference type="STRING" id="470453.B0680_01795"/>
<dbReference type="AlphaFoldDB" id="A0A1T0CTA9"/>
<evidence type="ECO:0000256" key="10">
    <source>
        <dbReference type="ARBA" id="ARBA00023136"/>
    </source>
</evidence>
<dbReference type="GO" id="GO:0015344">
    <property type="term" value="F:siderophore uptake transmembrane transporter activity"/>
    <property type="evidence" value="ECO:0007669"/>
    <property type="project" value="TreeGrafter"/>
</dbReference>
<keyword evidence="11" id="KW-0998">Cell outer membrane</keyword>
<evidence type="ECO:0000256" key="11">
    <source>
        <dbReference type="ARBA" id="ARBA00023237"/>
    </source>
</evidence>
<gene>
    <name evidence="13" type="ORF">B0680_01795</name>
</gene>
<evidence type="ECO:0000259" key="12">
    <source>
        <dbReference type="Pfam" id="PF00593"/>
    </source>
</evidence>
<keyword evidence="3" id="KW-1134">Transmembrane beta strand</keyword>
<dbReference type="GO" id="GO:0009279">
    <property type="term" value="C:cell outer membrane"/>
    <property type="evidence" value="ECO:0007669"/>
    <property type="project" value="UniProtKB-SubCell"/>
</dbReference>
<evidence type="ECO:0000256" key="3">
    <source>
        <dbReference type="ARBA" id="ARBA00022452"/>
    </source>
</evidence>
<keyword evidence="6" id="KW-0732">Signal</keyword>
<keyword evidence="4" id="KW-0410">Iron transport</keyword>
<evidence type="ECO:0000256" key="6">
    <source>
        <dbReference type="ARBA" id="ARBA00022729"/>
    </source>
</evidence>
<keyword evidence="7" id="KW-0408">Iron</keyword>
<dbReference type="Gene3D" id="2.40.170.20">
    <property type="entry name" value="TonB-dependent receptor, beta-barrel domain"/>
    <property type="match status" value="1"/>
</dbReference>
<keyword evidence="14" id="KW-1185">Reference proteome</keyword>